<dbReference type="Proteomes" id="UP000037505">
    <property type="component" value="Unassembled WGS sequence"/>
</dbReference>
<sequence length="971" mass="107961">MADPLSVTASVAGIVSLGLTVCQGLLSYYGPYKTCYEDVKHTVEIVETLNGTLQGLNGLLAKASVFQHPSVAQQATCAADLIKRCQEHIHKLTAMLAKFRKTSSNGKLTGFRSQVNRMLYPFQKETVVSVKESLTSLQRNLGSALQGLQLALEVVGQNQMDVVLSYTASTASDTNQVVTMIQGLGDTHTGMDSKIDMLAARIDCLEDILRNGAQPLPSPSLLRSALDTQREINEDLPKFITDGRQLFGCTCPNGSPNRLYGRTPGPSVSPHRPLCPVNAKSMKLTTTYTRAVLCTTLLNYSVKLSFTVTSGAGGFSISPKLEFHAIVTEDSPSFTFIRHLIFCCFRQSLGVEAPVAYSQTLAQMFQDGAASPSDTLANGMTLLHMLASLYPMVPSKEQANWHALIKYLRQAGCSPTRVDSSGETPLDMLVIASRELPSVISEPLLIEVGREILDAGGHITRSAFPFENRLQSRPPRHIIGIDRSIYILQQLYKAADCTGSDFPEEAVPLMTRSTAELRSLVHQGVDMKDWILWYTDWPEGLLILLQAGYKAHENVIYGALDFDCEASVRILLETGNIHVGPLQLWAAASNPNPRIGDLVIQALVDRRKHLQFLAETHLSVDELSEWLLRPDALIDFQAFYIAGALQKKGINISGVWEPHPWSVYCVSGYDISIADRLWNAGFRDVEPPSFFHRNLLTMGCWNNTDHFRSILEEARWLIRKGAEPYRLCEGTPALHFVAFAVGNTLPRFRNEGWVEHLTQLPIELKGLLRQILLDNTCDACCCACSTGGCRGLSIVLRGLLGSFSHFTTTTYLRYGRQIAAIVTWLAGTFETVPRYFGRLAEDTLRSLTFNCIGITHTCSHPWDCTNISSEISEIHHEERYLLEDFESLMHEILRAYKGYTTEFPEFLTGYWLRRMEEYHSCRVTPSEEEIKSLRECGVVLHEPTPPTEIHSPYESDSSSGTGALMDETMLE</sequence>
<evidence type="ECO:0000256" key="1">
    <source>
        <dbReference type="SAM" id="MobiDB-lite"/>
    </source>
</evidence>
<feature type="region of interest" description="Disordered" evidence="1">
    <location>
        <begin position="944"/>
        <end position="971"/>
    </location>
</feature>
<organism evidence="2 3">
    <name type="scientific">Aspergillus nomiae NRRL (strain ATCC 15546 / NRRL 13137 / CBS 260.88 / M93)</name>
    <dbReference type="NCBI Taxonomy" id="1509407"/>
    <lineage>
        <taxon>Eukaryota</taxon>
        <taxon>Fungi</taxon>
        <taxon>Dikarya</taxon>
        <taxon>Ascomycota</taxon>
        <taxon>Pezizomycotina</taxon>
        <taxon>Eurotiomycetes</taxon>
        <taxon>Eurotiomycetidae</taxon>
        <taxon>Eurotiales</taxon>
        <taxon>Aspergillaceae</taxon>
        <taxon>Aspergillus</taxon>
        <taxon>Aspergillus subgen. Circumdati</taxon>
    </lineage>
</organism>
<dbReference type="EMBL" id="JNOM01000019">
    <property type="protein sequence ID" value="KNG90108.1"/>
    <property type="molecule type" value="Genomic_DNA"/>
</dbReference>
<dbReference type="OrthoDB" id="1577640at2759"/>
<evidence type="ECO:0008006" key="4">
    <source>
        <dbReference type="Google" id="ProtNLM"/>
    </source>
</evidence>
<gene>
    <name evidence="2" type="ORF">ANOM_002095</name>
</gene>
<evidence type="ECO:0000313" key="2">
    <source>
        <dbReference type="EMBL" id="KNG90108.1"/>
    </source>
</evidence>
<comment type="caution">
    <text evidence="2">The sequence shown here is derived from an EMBL/GenBank/DDBJ whole genome shotgun (WGS) entry which is preliminary data.</text>
</comment>
<reference evidence="2 3" key="1">
    <citation type="submission" date="2014-06" db="EMBL/GenBank/DDBJ databases">
        <title>The Genome of the Aflatoxigenic Filamentous Fungus Aspergillus nomius.</title>
        <authorList>
            <person name="Moore M.G."/>
            <person name="Shannon B.M."/>
            <person name="Brian M.M."/>
        </authorList>
    </citation>
    <scope>NUCLEOTIDE SEQUENCE [LARGE SCALE GENOMIC DNA]</scope>
    <source>
        <strain evidence="2 3">NRRL 13137</strain>
    </source>
</reference>
<dbReference type="RefSeq" id="XP_015411031.1">
    <property type="nucleotide sequence ID" value="XM_015547352.1"/>
</dbReference>
<keyword evidence="3" id="KW-1185">Reference proteome</keyword>
<proteinExistence type="predicted"/>
<feature type="non-terminal residue" evidence="2">
    <location>
        <position position="971"/>
    </location>
</feature>
<accession>A0A0L1JFF3</accession>
<name>A0A0L1JFF3_ASPN3</name>
<dbReference type="GeneID" id="26803899"/>
<evidence type="ECO:0000313" key="3">
    <source>
        <dbReference type="Proteomes" id="UP000037505"/>
    </source>
</evidence>
<protein>
    <recommendedName>
        <fullName evidence="4">Fungal N-terminal domain-containing protein</fullName>
    </recommendedName>
</protein>
<dbReference type="AlphaFoldDB" id="A0A0L1JFF3"/>